<proteinExistence type="predicted"/>
<feature type="compositionally biased region" description="Polar residues" evidence="1">
    <location>
        <begin position="9"/>
        <end position="25"/>
    </location>
</feature>
<organism evidence="2 3">
    <name type="scientific">Heterodermia speciosa</name>
    <dbReference type="NCBI Taxonomy" id="116794"/>
    <lineage>
        <taxon>Eukaryota</taxon>
        <taxon>Fungi</taxon>
        <taxon>Dikarya</taxon>
        <taxon>Ascomycota</taxon>
        <taxon>Pezizomycotina</taxon>
        <taxon>Lecanoromycetes</taxon>
        <taxon>OSLEUM clade</taxon>
        <taxon>Lecanoromycetidae</taxon>
        <taxon>Caliciales</taxon>
        <taxon>Physciaceae</taxon>
        <taxon>Heterodermia</taxon>
    </lineage>
</organism>
<keyword evidence="3" id="KW-1185">Reference proteome</keyword>
<accession>A0A8H3F5X6</accession>
<feature type="compositionally biased region" description="Polar residues" evidence="1">
    <location>
        <begin position="360"/>
        <end position="369"/>
    </location>
</feature>
<feature type="region of interest" description="Disordered" evidence="1">
    <location>
        <begin position="141"/>
        <end position="386"/>
    </location>
</feature>
<feature type="compositionally biased region" description="Basic and acidic residues" evidence="1">
    <location>
        <begin position="145"/>
        <end position="160"/>
    </location>
</feature>
<evidence type="ECO:0000256" key="1">
    <source>
        <dbReference type="SAM" id="MobiDB-lite"/>
    </source>
</evidence>
<name>A0A8H3F5X6_9LECA</name>
<comment type="caution">
    <text evidence="2">The sequence shown here is derived from an EMBL/GenBank/DDBJ whole genome shotgun (WGS) entry which is preliminary data.</text>
</comment>
<feature type="region of interest" description="Disordered" evidence="1">
    <location>
        <begin position="1"/>
        <end position="115"/>
    </location>
</feature>
<dbReference type="AlphaFoldDB" id="A0A8H3F5X6"/>
<sequence length="386" mass="43098">MANRYRRGLSSQNPEIKNLYSESQSPLPRQRRPMPPRRVRNAPKAYTATSYIGPPGTYCHGQRPPPQEFEPDYAHEEPPFDTQHHPTEPHNPPAHNLSPPSRPPDPISQRIVSDPKMIPYTSRPWDPWERCWELGCTKKGLHHHHLDEPPLEHKRPREVYSDSESSDDDYRDWRRRRAAKQKKAGHAATYRRPREPPKSLIASDRAAARELEEALPVPSTKEEAPAAAESQGGYPGRGISLPMRPAVGPARERWASSPPSARPVRRADAEHARGLPLRPAHLSGGSPAAKKRRVDTEPANSPSALPLRQKAPGKINPSVPPNPPSVLMTPPSETDLPFRPPAPPQPKKRRLVAAKDLPSPSMTTETSAVETEPDSIAGRVLRRKRV</sequence>
<evidence type="ECO:0000313" key="2">
    <source>
        <dbReference type="EMBL" id="CAF9916228.1"/>
    </source>
</evidence>
<dbReference type="Proteomes" id="UP000664521">
    <property type="component" value="Unassembled WGS sequence"/>
</dbReference>
<dbReference type="EMBL" id="CAJPDS010000017">
    <property type="protein sequence ID" value="CAF9916228.1"/>
    <property type="molecule type" value="Genomic_DNA"/>
</dbReference>
<protein>
    <submittedName>
        <fullName evidence="2">Uncharacterized protein</fullName>
    </submittedName>
</protein>
<gene>
    <name evidence="2" type="ORF">HETSPECPRED_002799</name>
</gene>
<reference evidence="2" key="1">
    <citation type="submission" date="2021-03" db="EMBL/GenBank/DDBJ databases">
        <authorList>
            <person name="Tagirdzhanova G."/>
        </authorList>
    </citation>
    <scope>NUCLEOTIDE SEQUENCE</scope>
</reference>
<feature type="compositionally biased region" description="Basic residues" evidence="1">
    <location>
        <begin position="173"/>
        <end position="191"/>
    </location>
</feature>
<feature type="compositionally biased region" description="Basic and acidic residues" evidence="1">
    <location>
        <begin position="72"/>
        <end position="88"/>
    </location>
</feature>
<feature type="compositionally biased region" description="Basic residues" evidence="1">
    <location>
        <begin position="29"/>
        <end position="41"/>
    </location>
</feature>
<evidence type="ECO:0000313" key="3">
    <source>
        <dbReference type="Proteomes" id="UP000664521"/>
    </source>
</evidence>